<evidence type="ECO:0000313" key="11">
    <source>
        <dbReference type="Proteomes" id="UP001277471"/>
    </source>
</evidence>
<keyword evidence="2 3" id="KW-0040">ANK repeat</keyword>
<dbReference type="PANTHER" id="PTHR24171">
    <property type="entry name" value="ANKYRIN REPEAT DOMAIN-CONTAINING PROTEIN 39-RELATED"/>
    <property type="match status" value="1"/>
</dbReference>
<feature type="repeat" description="TPR" evidence="4">
    <location>
        <begin position="552"/>
        <end position="585"/>
    </location>
</feature>
<accession>A0A0P0EYP6</accession>
<dbReference type="InterPro" id="IPR019734">
    <property type="entry name" value="TPR_rpt"/>
</dbReference>
<evidence type="ECO:0000256" key="1">
    <source>
        <dbReference type="ARBA" id="ARBA00022737"/>
    </source>
</evidence>
<reference evidence="9 10" key="1">
    <citation type="submission" date="2018-09" db="EMBL/GenBank/DDBJ databases">
        <title>Whole genome based analysis of evolution and adaptive divergence in Indian and Brazilian strains of Azospirillum brasilense.</title>
        <authorList>
            <person name="Singh C."/>
            <person name="Tripathi A.K."/>
        </authorList>
    </citation>
    <scope>NUCLEOTIDE SEQUENCE [LARGE SCALE GENOMIC DNA]</scope>
    <source>
        <strain evidence="9 10">MTCC4038</strain>
    </source>
</reference>
<feature type="repeat" description="ANK" evidence="3">
    <location>
        <begin position="659"/>
        <end position="691"/>
    </location>
</feature>
<dbReference type="Pfam" id="PF13401">
    <property type="entry name" value="AAA_22"/>
    <property type="match status" value="1"/>
</dbReference>
<dbReference type="Proteomes" id="UP001277471">
    <property type="component" value="Unassembled WGS sequence"/>
</dbReference>
<dbReference type="Proteomes" id="UP000298774">
    <property type="component" value="Chromosome"/>
</dbReference>
<sequence>MDRSAPKATPSSNRSAAKAKPQPQAAGLRPDQTEVFDGLLLALLARKRLLVLVGEAGSGRAAVFHQLVEQVGSDGALVLPVAASAGAQVEDLVSAAGDAALPSDSDDRDFDTLIEELEERLDLAGTGLLAVENAGVLAAPALADLIDLTRSETPSGRFLQVLLCGTPEMERTLARPGLAEAVRELGVIYRMTPGAGPSVAPAAAIPSAGLSVGPALAPPRAAPPPPPPRRGAERDANDWPANDWDAPDGWTIPEAGAPVADLPVKRPRRRAALAGAAITTLILLGAAGAGVTLAVPGATPERALDYARQSWQDLRGFVTERVHNPFADEPSLGSRGPDTLALARPQNPYLASLPAEAGVPVAGPAPIRADAPPPAVRTASPPAAQTTPQTTATPAVPSPTTVAKLDPAPPARPEQPSVAPSAQMPKPPVPAADPLAAEHTQPPKPRATEYRTEQSEGPTGSATLPPLVDEPAPQMAAPAMPQPATPTASTPFSASDNGLNPRVRTLVDQARRQIAAKLLTTPPNNNAYETVSRLREIAPATPEIQELLTTMEETYRRWASLAERDGNWDEARRFYERALIVAPNTGDLRDRIKAAGEGRVLPAMPTASAAPGTPSAPAATAEVRPGLDSRDGAIALMRRTDELKRALDGGADPNKRVDNGKTLLMLASEQGLTDAVRLLIDRRAKTELRTADGATAVMYAAWGGHEAVIHALAAAGAELDATNDDGKTALMAAAARGHDGVVKILVDRGVSVDRVASHGWSALMYAANNGHDRVARMLVERGANPFRMDTAGNSALTLGALQGHMQVVEALKPH</sequence>
<keyword evidence="4" id="KW-0802">TPR repeat</keyword>
<name>A0A0P0EYP6_AZOBR</name>
<feature type="compositionally biased region" description="Low complexity" evidence="5">
    <location>
        <begin position="378"/>
        <end position="403"/>
    </location>
</feature>
<dbReference type="Pfam" id="PF12796">
    <property type="entry name" value="Ank_2"/>
    <property type="match status" value="1"/>
</dbReference>
<feature type="repeat" description="ANK" evidence="3">
    <location>
        <begin position="758"/>
        <end position="790"/>
    </location>
</feature>
<reference evidence="8 11" key="2">
    <citation type="submission" date="2023-11" db="EMBL/GenBank/DDBJ databases">
        <title>MicrobeMod: A computational toolkit for identifying prokaryotic methylation and restriction-modification with nanopore sequencing.</title>
        <authorList>
            <person name="Crits-Christoph A."/>
            <person name="Kang S.C."/>
            <person name="Lee H."/>
            <person name="Ostrov N."/>
        </authorList>
    </citation>
    <scope>NUCLEOTIDE SEQUENCE [LARGE SCALE GENOMIC DNA]</scope>
    <source>
        <strain evidence="8 11">ATCC 29145</strain>
    </source>
</reference>
<protein>
    <submittedName>
        <fullName evidence="8">Ankyrin repeat domain-containing protein</fullName>
    </submittedName>
</protein>
<dbReference type="KEGG" id="abf:AMK58_10560"/>
<evidence type="ECO:0000256" key="6">
    <source>
        <dbReference type="SAM" id="Phobius"/>
    </source>
</evidence>
<organism evidence="9 10">
    <name type="scientific">Azospirillum brasilense</name>
    <dbReference type="NCBI Taxonomy" id="192"/>
    <lineage>
        <taxon>Bacteria</taxon>
        <taxon>Pseudomonadati</taxon>
        <taxon>Pseudomonadota</taxon>
        <taxon>Alphaproteobacteria</taxon>
        <taxon>Rhodospirillales</taxon>
        <taxon>Azospirillaceae</taxon>
        <taxon>Azospirillum</taxon>
    </lineage>
</organism>
<feature type="region of interest" description="Disordered" evidence="5">
    <location>
        <begin position="1"/>
        <end position="30"/>
    </location>
</feature>
<feature type="repeat" description="ANK" evidence="3">
    <location>
        <begin position="725"/>
        <end position="757"/>
    </location>
</feature>
<dbReference type="InterPro" id="IPR036770">
    <property type="entry name" value="Ankyrin_rpt-contain_sf"/>
</dbReference>
<dbReference type="PROSITE" id="PS50005">
    <property type="entry name" value="TPR"/>
    <property type="match status" value="1"/>
</dbReference>
<dbReference type="EMBL" id="CP032339">
    <property type="protein sequence ID" value="QCO08408.1"/>
    <property type="molecule type" value="Genomic_DNA"/>
</dbReference>
<dbReference type="PROSITE" id="PS50297">
    <property type="entry name" value="ANK_REP_REGION"/>
    <property type="match status" value="3"/>
</dbReference>
<dbReference type="SUPFAM" id="SSF48403">
    <property type="entry name" value="Ankyrin repeat"/>
    <property type="match status" value="1"/>
</dbReference>
<feature type="region of interest" description="Disordered" evidence="5">
    <location>
        <begin position="363"/>
        <end position="499"/>
    </location>
</feature>
<dbReference type="InterPro" id="IPR049945">
    <property type="entry name" value="AAA_22"/>
</dbReference>
<keyword evidence="6" id="KW-1133">Transmembrane helix</keyword>
<keyword evidence="11" id="KW-1185">Reference proteome</keyword>
<evidence type="ECO:0000256" key="2">
    <source>
        <dbReference type="ARBA" id="ARBA00023043"/>
    </source>
</evidence>
<evidence type="ECO:0000313" key="10">
    <source>
        <dbReference type="Proteomes" id="UP000298774"/>
    </source>
</evidence>
<dbReference type="Gene3D" id="1.25.40.20">
    <property type="entry name" value="Ankyrin repeat-containing domain"/>
    <property type="match status" value="2"/>
</dbReference>
<keyword evidence="6" id="KW-0812">Transmembrane</keyword>
<keyword evidence="1" id="KW-0677">Repeat</keyword>
<dbReference type="Pfam" id="PF00023">
    <property type="entry name" value="Ank"/>
    <property type="match status" value="1"/>
</dbReference>
<proteinExistence type="predicted"/>
<feature type="compositionally biased region" description="Low complexity" evidence="5">
    <location>
        <begin position="485"/>
        <end position="495"/>
    </location>
</feature>
<feature type="region of interest" description="Disordered" evidence="5">
    <location>
        <begin position="215"/>
        <end position="242"/>
    </location>
</feature>
<evidence type="ECO:0000313" key="8">
    <source>
        <dbReference type="EMBL" id="MDX5954590.1"/>
    </source>
</evidence>
<feature type="compositionally biased region" description="Pro residues" evidence="5">
    <location>
        <begin position="216"/>
        <end position="229"/>
    </location>
</feature>
<evidence type="ECO:0000256" key="4">
    <source>
        <dbReference type="PROSITE-ProRule" id="PRU00339"/>
    </source>
</evidence>
<dbReference type="GeneID" id="56452540"/>
<keyword evidence="6" id="KW-0472">Membrane</keyword>
<feature type="compositionally biased region" description="Low complexity" evidence="5">
    <location>
        <begin position="16"/>
        <end position="26"/>
    </location>
</feature>
<evidence type="ECO:0000256" key="5">
    <source>
        <dbReference type="SAM" id="MobiDB-lite"/>
    </source>
</evidence>
<feature type="transmembrane region" description="Helical" evidence="6">
    <location>
        <begin position="271"/>
        <end position="295"/>
    </location>
</feature>
<dbReference type="GO" id="GO:0016887">
    <property type="term" value="F:ATP hydrolysis activity"/>
    <property type="evidence" value="ECO:0007669"/>
    <property type="project" value="InterPro"/>
</dbReference>
<dbReference type="SMART" id="SM00248">
    <property type="entry name" value="ANK"/>
    <property type="match status" value="4"/>
</dbReference>
<dbReference type="AlphaFoldDB" id="A0A0P0EYP6"/>
<dbReference type="RefSeq" id="WP_059398872.1">
    <property type="nucleotide sequence ID" value="NZ_CP012914.1"/>
</dbReference>
<feature type="repeat" description="ANK" evidence="3">
    <location>
        <begin position="692"/>
        <end position="724"/>
    </location>
</feature>
<feature type="domain" description="ORC1/DEAH AAA+ ATPase" evidence="7">
    <location>
        <begin position="46"/>
        <end position="173"/>
    </location>
</feature>
<dbReference type="InterPro" id="IPR002110">
    <property type="entry name" value="Ankyrin_rpt"/>
</dbReference>
<evidence type="ECO:0000256" key="3">
    <source>
        <dbReference type="PROSITE-ProRule" id="PRU00023"/>
    </source>
</evidence>
<evidence type="ECO:0000259" key="7">
    <source>
        <dbReference type="Pfam" id="PF13401"/>
    </source>
</evidence>
<evidence type="ECO:0000313" key="9">
    <source>
        <dbReference type="EMBL" id="QCO08408.1"/>
    </source>
</evidence>
<gene>
    <name evidence="9" type="ORF">D3868_04740</name>
    <name evidence="8" type="ORF">SIM66_25825</name>
</gene>
<dbReference type="PROSITE" id="PS50088">
    <property type="entry name" value="ANK_REPEAT"/>
    <property type="match status" value="4"/>
</dbReference>
<dbReference type="EMBL" id="JAWXYC010000004">
    <property type="protein sequence ID" value="MDX5954590.1"/>
    <property type="molecule type" value="Genomic_DNA"/>
</dbReference>